<sequence>MLRVVGAEVGAALRARHEADGVEFHLSKLPVRFEGTDRVTGVVLDDGTELPVDVVVEAVGCSPSVEWLAGNGLDLTDGVLCANTMRVIGADNAVAVGDVARFPNPLFDSIPRRIEHWTMAGDTADRAAGTLLGKLPDHRPFTPLPSFWSDQLGMRIQGFGAPALADEYTLVSGSLDGDFAVAGYREGTLIAVFGIGRRRDVSKLRQELLDSAVNSTA</sequence>
<keyword evidence="2" id="KW-0285">Flavoprotein</keyword>
<organism evidence="7 8">
    <name type="scientific">Rhodococcus olei</name>
    <dbReference type="NCBI Taxonomy" id="2161675"/>
    <lineage>
        <taxon>Bacteria</taxon>
        <taxon>Bacillati</taxon>
        <taxon>Actinomycetota</taxon>
        <taxon>Actinomycetes</taxon>
        <taxon>Mycobacteriales</taxon>
        <taxon>Nocardiaceae</taxon>
        <taxon>Rhodococcus</taxon>
    </lineage>
</organism>
<dbReference type="SUPFAM" id="SSF51905">
    <property type="entry name" value="FAD/NAD(P)-binding domain"/>
    <property type="match status" value="1"/>
</dbReference>
<evidence type="ECO:0000259" key="5">
    <source>
        <dbReference type="Pfam" id="PF07992"/>
    </source>
</evidence>
<dbReference type="InterPro" id="IPR028202">
    <property type="entry name" value="Reductase_C"/>
</dbReference>
<dbReference type="Pfam" id="PF14759">
    <property type="entry name" value="Reductase_C"/>
    <property type="match status" value="1"/>
</dbReference>
<evidence type="ECO:0000256" key="3">
    <source>
        <dbReference type="ARBA" id="ARBA00022827"/>
    </source>
</evidence>
<gene>
    <name evidence="7" type="ORF">GCM10023094_55730</name>
</gene>
<dbReference type="PANTHER" id="PTHR43557:SF2">
    <property type="entry name" value="RIESKE DOMAIN-CONTAINING PROTEIN-RELATED"/>
    <property type="match status" value="1"/>
</dbReference>
<evidence type="ECO:0000313" key="8">
    <source>
        <dbReference type="Proteomes" id="UP001501183"/>
    </source>
</evidence>
<dbReference type="InterPro" id="IPR036188">
    <property type="entry name" value="FAD/NAD-bd_sf"/>
</dbReference>
<dbReference type="Gene3D" id="3.30.390.30">
    <property type="match status" value="1"/>
</dbReference>
<evidence type="ECO:0008006" key="9">
    <source>
        <dbReference type="Google" id="ProtNLM"/>
    </source>
</evidence>
<feature type="domain" description="Reductase C-terminal" evidence="6">
    <location>
        <begin position="147"/>
        <end position="209"/>
    </location>
</feature>
<dbReference type="InterPro" id="IPR016156">
    <property type="entry name" value="FAD/NAD-linked_Rdtase_dimer_sf"/>
</dbReference>
<dbReference type="Gene3D" id="3.50.50.60">
    <property type="entry name" value="FAD/NAD(P)-binding domain"/>
    <property type="match status" value="2"/>
</dbReference>
<evidence type="ECO:0000256" key="4">
    <source>
        <dbReference type="ARBA" id="ARBA00023002"/>
    </source>
</evidence>
<evidence type="ECO:0000256" key="1">
    <source>
        <dbReference type="ARBA" id="ARBA00001974"/>
    </source>
</evidence>
<evidence type="ECO:0000256" key="2">
    <source>
        <dbReference type="ARBA" id="ARBA00022630"/>
    </source>
</evidence>
<dbReference type="InterPro" id="IPR023753">
    <property type="entry name" value="FAD/NAD-binding_dom"/>
</dbReference>
<keyword evidence="4" id="KW-0560">Oxidoreductase</keyword>
<dbReference type="SUPFAM" id="SSF55424">
    <property type="entry name" value="FAD/NAD-linked reductases, dimerisation (C-terminal) domain"/>
    <property type="match status" value="1"/>
</dbReference>
<name>A0ABP8PUJ0_9NOCA</name>
<dbReference type="EMBL" id="BAABFB010000089">
    <property type="protein sequence ID" value="GAA4491370.1"/>
    <property type="molecule type" value="Genomic_DNA"/>
</dbReference>
<keyword evidence="8" id="KW-1185">Reference proteome</keyword>
<dbReference type="Pfam" id="PF07992">
    <property type="entry name" value="Pyr_redox_2"/>
    <property type="match status" value="1"/>
</dbReference>
<evidence type="ECO:0000313" key="7">
    <source>
        <dbReference type="EMBL" id="GAA4491370.1"/>
    </source>
</evidence>
<keyword evidence="3" id="KW-0274">FAD</keyword>
<dbReference type="InterPro" id="IPR050446">
    <property type="entry name" value="FAD-oxidoreductase/Apoptosis"/>
</dbReference>
<dbReference type="Proteomes" id="UP001501183">
    <property type="component" value="Unassembled WGS sequence"/>
</dbReference>
<reference evidence="8" key="1">
    <citation type="journal article" date="2019" name="Int. J. Syst. Evol. Microbiol.">
        <title>The Global Catalogue of Microorganisms (GCM) 10K type strain sequencing project: providing services to taxonomists for standard genome sequencing and annotation.</title>
        <authorList>
            <consortium name="The Broad Institute Genomics Platform"/>
            <consortium name="The Broad Institute Genome Sequencing Center for Infectious Disease"/>
            <person name="Wu L."/>
            <person name="Ma J."/>
        </authorList>
    </citation>
    <scope>NUCLEOTIDE SEQUENCE [LARGE SCALE GENOMIC DNA]</scope>
    <source>
        <strain evidence="8">JCM 32206</strain>
    </source>
</reference>
<accession>A0ABP8PUJ0</accession>
<proteinExistence type="predicted"/>
<comment type="caution">
    <text evidence="7">The sequence shown here is derived from an EMBL/GenBank/DDBJ whole genome shotgun (WGS) entry which is preliminary data.</text>
</comment>
<comment type="cofactor">
    <cofactor evidence="1">
        <name>FAD</name>
        <dbReference type="ChEBI" id="CHEBI:57692"/>
    </cofactor>
</comment>
<feature type="domain" description="FAD/NAD(P)-binding" evidence="5">
    <location>
        <begin position="2"/>
        <end position="123"/>
    </location>
</feature>
<protein>
    <recommendedName>
        <fullName evidence="9">Pyridine nucleotide-disulfide oxidoreductase</fullName>
    </recommendedName>
</protein>
<evidence type="ECO:0000259" key="6">
    <source>
        <dbReference type="Pfam" id="PF14759"/>
    </source>
</evidence>
<dbReference type="PANTHER" id="PTHR43557">
    <property type="entry name" value="APOPTOSIS-INDUCING FACTOR 1"/>
    <property type="match status" value="1"/>
</dbReference>